<proteinExistence type="predicted"/>
<protein>
    <submittedName>
        <fullName evidence="1">Uncharacterized protein</fullName>
    </submittedName>
</protein>
<comment type="caution">
    <text evidence="1">The sequence shown here is derived from an EMBL/GenBank/DDBJ whole genome shotgun (WGS) entry which is preliminary data.</text>
</comment>
<dbReference type="EMBL" id="BEYU01000279">
    <property type="protein sequence ID" value="GBG35073.1"/>
    <property type="molecule type" value="Genomic_DNA"/>
</dbReference>
<evidence type="ECO:0000313" key="2">
    <source>
        <dbReference type="Proteomes" id="UP000241890"/>
    </source>
</evidence>
<gene>
    <name evidence="1" type="ORF">FCC1311_112962</name>
</gene>
<sequence>MAARDTDRGTCYCYGVLSPAQISGKQPSIMANILANITPQGVAKGFGLFVGVLFFL</sequence>
<name>A0A2R5H1W3_9STRA</name>
<dbReference type="AlphaFoldDB" id="A0A2R5H1W3"/>
<reference evidence="1 2" key="1">
    <citation type="submission" date="2017-12" db="EMBL/GenBank/DDBJ databases">
        <title>Sequencing, de novo assembly and annotation of complete genome of a new Thraustochytrid species, strain FCC1311.</title>
        <authorList>
            <person name="Sedici K."/>
            <person name="Godart F."/>
            <person name="Aiese Cigliano R."/>
            <person name="Sanseverino W."/>
            <person name="Barakat M."/>
            <person name="Ortet P."/>
            <person name="Marechal E."/>
            <person name="Cagnac O."/>
            <person name="Amato A."/>
        </authorList>
    </citation>
    <scope>NUCLEOTIDE SEQUENCE [LARGE SCALE GENOMIC DNA]</scope>
</reference>
<accession>A0A2R5H1W3</accession>
<keyword evidence="2" id="KW-1185">Reference proteome</keyword>
<organism evidence="1 2">
    <name type="scientific">Hondaea fermentalgiana</name>
    <dbReference type="NCBI Taxonomy" id="2315210"/>
    <lineage>
        <taxon>Eukaryota</taxon>
        <taxon>Sar</taxon>
        <taxon>Stramenopiles</taxon>
        <taxon>Bigyra</taxon>
        <taxon>Labyrinthulomycetes</taxon>
        <taxon>Thraustochytrida</taxon>
        <taxon>Thraustochytriidae</taxon>
        <taxon>Hondaea</taxon>
    </lineage>
</organism>
<evidence type="ECO:0000313" key="1">
    <source>
        <dbReference type="EMBL" id="GBG35073.1"/>
    </source>
</evidence>
<dbReference type="Proteomes" id="UP000241890">
    <property type="component" value="Unassembled WGS sequence"/>
</dbReference>
<dbReference type="InParanoid" id="A0A2R5H1W3"/>
<feature type="non-terminal residue" evidence="1">
    <location>
        <position position="56"/>
    </location>
</feature>